<proteinExistence type="predicted"/>
<dbReference type="AlphaFoldDB" id="A0A0A9ATR1"/>
<accession>A0A0A9ATR1</accession>
<protein>
    <submittedName>
        <fullName evidence="1">Uncharacterized protein</fullName>
    </submittedName>
</protein>
<organism evidence="1">
    <name type="scientific">Arundo donax</name>
    <name type="common">Giant reed</name>
    <name type="synonym">Donax arundinaceus</name>
    <dbReference type="NCBI Taxonomy" id="35708"/>
    <lineage>
        <taxon>Eukaryota</taxon>
        <taxon>Viridiplantae</taxon>
        <taxon>Streptophyta</taxon>
        <taxon>Embryophyta</taxon>
        <taxon>Tracheophyta</taxon>
        <taxon>Spermatophyta</taxon>
        <taxon>Magnoliopsida</taxon>
        <taxon>Liliopsida</taxon>
        <taxon>Poales</taxon>
        <taxon>Poaceae</taxon>
        <taxon>PACMAD clade</taxon>
        <taxon>Arundinoideae</taxon>
        <taxon>Arundineae</taxon>
        <taxon>Arundo</taxon>
    </lineage>
</organism>
<sequence length="39" mass="4612">MTFLSTSQFHVLDIFLLPDTQTLVGSIFRSHIFFRVLRK</sequence>
<reference evidence="1" key="2">
    <citation type="journal article" date="2015" name="Data Brief">
        <title>Shoot transcriptome of the giant reed, Arundo donax.</title>
        <authorList>
            <person name="Barrero R.A."/>
            <person name="Guerrero F.D."/>
            <person name="Moolhuijzen P."/>
            <person name="Goolsby J.A."/>
            <person name="Tidwell J."/>
            <person name="Bellgard S.E."/>
            <person name="Bellgard M.I."/>
        </authorList>
    </citation>
    <scope>NUCLEOTIDE SEQUENCE</scope>
    <source>
        <tissue evidence="1">Shoot tissue taken approximately 20 cm above the soil surface</tissue>
    </source>
</reference>
<evidence type="ECO:0000313" key="1">
    <source>
        <dbReference type="EMBL" id="JAD50482.1"/>
    </source>
</evidence>
<name>A0A0A9ATR1_ARUDO</name>
<dbReference type="EMBL" id="GBRH01247413">
    <property type="protein sequence ID" value="JAD50482.1"/>
    <property type="molecule type" value="Transcribed_RNA"/>
</dbReference>
<reference evidence="1" key="1">
    <citation type="submission" date="2014-09" db="EMBL/GenBank/DDBJ databases">
        <authorList>
            <person name="Magalhaes I.L.F."/>
            <person name="Oliveira U."/>
            <person name="Santos F.R."/>
            <person name="Vidigal T.H.D.A."/>
            <person name="Brescovit A.D."/>
            <person name="Santos A.J."/>
        </authorList>
    </citation>
    <scope>NUCLEOTIDE SEQUENCE</scope>
    <source>
        <tissue evidence="1">Shoot tissue taken approximately 20 cm above the soil surface</tissue>
    </source>
</reference>